<dbReference type="EMBL" id="WXEW01000007">
    <property type="protein sequence ID" value="NAS24868.1"/>
    <property type="molecule type" value="Genomic_DNA"/>
</dbReference>
<dbReference type="Gene3D" id="3.30.300.30">
    <property type="match status" value="1"/>
</dbReference>
<dbReference type="InterPro" id="IPR029058">
    <property type="entry name" value="AB_hydrolase_fold"/>
</dbReference>
<evidence type="ECO:0000313" key="6">
    <source>
        <dbReference type="Proteomes" id="UP000479526"/>
    </source>
</evidence>
<dbReference type="Pfam" id="PF00550">
    <property type="entry name" value="PP-binding"/>
    <property type="match status" value="1"/>
</dbReference>
<feature type="domain" description="Carrier" evidence="4">
    <location>
        <begin position="887"/>
        <end position="962"/>
    </location>
</feature>
<dbReference type="SUPFAM" id="SSF56801">
    <property type="entry name" value="Acetyl-CoA synthetase-like"/>
    <property type="match status" value="1"/>
</dbReference>
<evidence type="ECO:0000259" key="4">
    <source>
        <dbReference type="PROSITE" id="PS50075"/>
    </source>
</evidence>
<dbReference type="RefSeq" id="WP_161481995.1">
    <property type="nucleotide sequence ID" value="NZ_WXEW01000007.1"/>
</dbReference>
<dbReference type="NCBIfam" id="TIGR01733">
    <property type="entry name" value="AA-adenyl-dom"/>
    <property type="match status" value="1"/>
</dbReference>
<dbReference type="Proteomes" id="UP000479526">
    <property type="component" value="Unassembled WGS sequence"/>
</dbReference>
<dbReference type="GO" id="GO:0003824">
    <property type="term" value="F:catalytic activity"/>
    <property type="evidence" value="ECO:0007669"/>
    <property type="project" value="InterPro"/>
</dbReference>
<dbReference type="GO" id="GO:0072330">
    <property type="term" value="P:monocarboxylic acid biosynthetic process"/>
    <property type="evidence" value="ECO:0007669"/>
    <property type="project" value="UniProtKB-ARBA"/>
</dbReference>
<evidence type="ECO:0000256" key="3">
    <source>
        <dbReference type="ARBA" id="ARBA00022553"/>
    </source>
</evidence>
<reference evidence="5 6" key="1">
    <citation type="submission" date="2020-01" db="EMBL/GenBank/DDBJ databases">
        <title>Herbidospora sp. NEAU-GS84 nov., a novel actinomycete isolated from soil.</title>
        <authorList>
            <person name="Han L."/>
        </authorList>
    </citation>
    <scope>NUCLEOTIDE SEQUENCE [LARGE SCALE GENOMIC DNA]</scope>
    <source>
        <strain evidence="5 6">NEAU-GS84</strain>
    </source>
</reference>
<evidence type="ECO:0000256" key="2">
    <source>
        <dbReference type="ARBA" id="ARBA00022450"/>
    </source>
</evidence>
<keyword evidence="6" id="KW-1185">Reference proteome</keyword>
<dbReference type="PROSITE" id="PS00012">
    <property type="entry name" value="PHOSPHOPANTETHEINE"/>
    <property type="match status" value="1"/>
</dbReference>
<dbReference type="InterPro" id="IPR006162">
    <property type="entry name" value="Ppantetheine_attach_site"/>
</dbReference>
<protein>
    <submittedName>
        <fullName evidence="5">Amino acid adenylation domain-containing protein</fullName>
    </submittedName>
</protein>
<keyword evidence="3" id="KW-0597">Phosphoprotein</keyword>
<dbReference type="InterPro" id="IPR045851">
    <property type="entry name" value="AMP-bd_C_sf"/>
</dbReference>
<dbReference type="InterPro" id="IPR010071">
    <property type="entry name" value="AA_adenyl_dom"/>
</dbReference>
<dbReference type="PANTHER" id="PTHR45527">
    <property type="entry name" value="NONRIBOSOMAL PEPTIDE SYNTHETASE"/>
    <property type="match status" value="1"/>
</dbReference>
<dbReference type="SMART" id="SM00823">
    <property type="entry name" value="PKS_PP"/>
    <property type="match status" value="1"/>
</dbReference>
<dbReference type="InterPro" id="IPR042099">
    <property type="entry name" value="ANL_N_sf"/>
</dbReference>
<evidence type="ECO:0000256" key="1">
    <source>
        <dbReference type="ARBA" id="ARBA00001957"/>
    </source>
</evidence>
<dbReference type="PROSITE" id="PS00455">
    <property type="entry name" value="AMP_BINDING"/>
    <property type="match status" value="1"/>
</dbReference>
<dbReference type="Gene3D" id="3.40.50.1820">
    <property type="entry name" value="alpha/beta hydrolase"/>
    <property type="match status" value="1"/>
</dbReference>
<dbReference type="GO" id="GO:0005737">
    <property type="term" value="C:cytoplasm"/>
    <property type="evidence" value="ECO:0007669"/>
    <property type="project" value="TreeGrafter"/>
</dbReference>
<dbReference type="SUPFAM" id="SSF47336">
    <property type="entry name" value="ACP-like"/>
    <property type="match status" value="1"/>
</dbReference>
<dbReference type="Gene3D" id="3.30.559.10">
    <property type="entry name" value="Chloramphenicol acetyltransferase-like domain"/>
    <property type="match status" value="1"/>
</dbReference>
<dbReference type="SUPFAM" id="SSF52777">
    <property type="entry name" value="CoA-dependent acyltransferases"/>
    <property type="match status" value="2"/>
</dbReference>
<dbReference type="InterPro" id="IPR009081">
    <property type="entry name" value="PP-bd_ACP"/>
</dbReference>
<proteinExistence type="predicted"/>
<dbReference type="GO" id="GO:0044550">
    <property type="term" value="P:secondary metabolite biosynthetic process"/>
    <property type="evidence" value="ECO:0007669"/>
    <property type="project" value="TreeGrafter"/>
</dbReference>
<dbReference type="GO" id="GO:0031177">
    <property type="term" value="F:phosphopantetheine binding"/>
    <property type="evidence" value="ECO:0007669"/>
    <property type="project" value="InterPro"/>
</dbReference>
<dbReference type="CDD" id="cd05930">
    <property type="entry name" value="A_NRPS"/>
    <property type="match status" value="1"/>
</dbReference>
<name>A0A7C9JAL1_9ACTN</name>
<dbReference type="InterPro" id="IPR025110">
    <property type="entry name" value="AMP-bd_C"/>
</dbReference>
<dbReference type="Pfam" id="PF00668">
    <property type="entry name" value="Condensation"/>
    <property type="match status" value="1"/>
</dbReference>
<sequence>MTSLSAGQRRLWFLQRLDPADASYNMPVALRIRGRLDDAALEAALTAITLRHDVLRGRYAEDDDGNPVRLVTPAGPVLERIETADPRAAVAERANRPFDLAAGPVARFTLIRAAPDDHVLCLVVHHIAADGWSVDVLLRELDVLYRGGTLPPLPITYADHVARGDRSHPGYWAEELRCLPVLDLPGDRPRATGEGGQVFATLPPELVGGLEDLARKERGTLFMVLLAAFQVFLARHAAQHDVCVAVPTLGRDRVDTEPLVGYFTGLAMLRTDLGDDPPFTEALRRARGAVLRSFDHGPVPDGVPDGARFQAMFQYTRTTTERPRLGDLDVEIYDSGLASAKCDLALDVYQGPTETGLVLTYDRGRFDRATAERFAARFHALLTDVTRRPGERCGDLDLFCALDRRLPDVDLTPEADRPPEIDPGSPAVACDGVELTYRELGERVARMASGLAARGVRPGDVVGVSLKRTLDLVPVLLAVWRAGAAYLPVDPAFPAARVSALINDAGARILVGDAAFVQGIAAVRPGDLSGPFLTEISDNSLPAYVLYTSGSTGLPKGVVIDRQSVSERVSWMRKAYDLRPGDRVAQFSELGFDAHVEEIFPSLEAGATVVMLPNGGRTLPDFLTTSEGARVTVLDLPTSFWHALVEEIDEIAWPPSLRLVILGGDPVAASAVKRWRSRFGDRIRLVNTYGPTEATVIATATDLGDGKPSIGRPIAGTTVTVLDSSGREVPPGVPGELAIGGAGVAWGYLNRPRLTAERFVPAPKGRRYLTGDRARVRADGNLEFLGRLDDQVKIRGVRIEPAEVEAALTAFPSVRSAAVIALDGSLVAYVTGDPDRDDLRAHLRRTLPEHLVPGHIVPLPELPLTRNGKLDRAALPAPDAAGEAYVAPRTDAEELVAQIFGEVLGVPRVGAADDFFALGGHSLLATRVVARIRRAVDLVVPVRTLFASRTVAEFAAAVDEILEEAER</sequence>
<dbReference type="AlphaFoldDB" id="A0A7C9JAL1"/>
<dbReference type="InterPro" id="IPR000873">
    <property type="entry name" value="AMP-dep_synth/lig_dom"/>
</dbReference>
<dbReference type="FunFam" id="1.10.1200.10:FF:000016">
    <property type="entry name" value="Non-ribosomal peptide synthase"/>
    <property type="match status" value="1"/>
</dbReference>
<dbReference type="InterPro" id="IPR036736">
    <property type="entry name" value="ACP-like_sf"/>
</dbReference>
<comment type="caution">
    <text evidence="5">The sequence shown here is derived from an EMBL/GenBank/DDBJ whole genome shotgun (WGS) entry which is preliminary data.</text>
</comment>
<dbReference type="Gene3D" id="3.30.559.30">
    <property type="entry name" value="Nonribosomal peptide synthetase, condensation domain"/>
    <property type="match status" value="1"/>
</dbReference>
<dbReference type="GO" id="GO:0043041">
    <property type="term" value="P:amino acid activation for nonribosomal peptide biosynthetic process"/>
    <property type="evidence" value="ECO:0007669"/>
    <property type="project" value="TreeGrafter"/>
</dbReference>
<dbReference type="Pfam" id="PF00501">
    <property type="entry name" value="AMP-binding"/>
    <property type="match status" value="1"/>
</dbReference>
<dbReference type="PANTHER" id="PTHR45527:SF1">
    <property type="entry name" value="FATTY ACID SYNTHASE"/>
    <property type="match status" value="1"/>
</dbReference>
<dbReference type="CDD" id="cd19531">
    <property type="entry name" value="LCL_NRPS-like"/>
    <property type="match status" value="1"/>
</dbReference>
<organism evidence="5 6">
    <name type="scientific">Herbidospora solisilvae</name>
    <dbReference type="NCBI Taxonomy" id="2696284"/>
    <lineage>
        <taxon>Bacteria</taxon>
        <taxon>Bacillati</taxon>
        <taxon>Actinomycetota</taxon>
        <taxon>Actinomycetes</taxon>
        <taxon>Streptosporangiales</taxon>
        <taxon>Streptosporangiaceae</taxon>
        <taxon>Herbidospora</taxon>
    </lineage>
</organism>
<gene>
    <name evidence="5" type="ORF">GT755_24675</name>
</gene>
<evidence type="ECO:0000313" key="5">
    <source>
        <dbReference type="EMBL" id="NAS24868.1"/>
    </source>
</evidence>
<dbReference type="InterPro" id="IPR023213">
    <property type="entry name" value="CAT-like_dom_sf"/>
</dbReference>
<accession>A0A7C9JAL1</accession>
<dbReference type="Pfam" id="PF13193">
    <property type="entry name" value="AMP-binding_C"/>
    <property type="match status" value="1"/>
</dbReference>
<keyword evidence="2" id="KW-0596">Phosphopantetheine</keyword>
<dbReference type="InterPro" id="IPR020845">
    <property type="entry name" value="AMP-binding_CS"/>
</dbReference>
<comment type="cofactor">
    <cofactor evidence="1">
        <name>pantetheine 4'-phosphate</name>
        <dbReference type="ChEBI" id="CHEBI:47942"/>
    </cofactor>
</comment>
<dbReference type="PROSITE" id="PS50075">
    <property type="entry name" value="CARRIER"/>
    <property type="match status" value="1"/>
</dbReference>
<dbReference type="GO" id="GO:0008610">
    <property type="term" value="P:lipid biosynthetic process"/>
    <property type="evidence" value="ECO:0007669"/>
    <property type="project" value="UniProtKB-ARBA"/>
</dbReference>
<dbReference type="InterPro" id="IPR001242">
    <property type="entry name" value="Condensation_dom"/>
</dbReference>
<dbReference type="InterPro" id="IPR020806">
    <property type="entry name" value="PKS_PP-bd"/>
</dbReference>
<dbReference type="Gene3D" id="3.40.50.12780">
    <property type="entry name" value="N-terminal domain of ligase-like"/>
    <property type="match status" value="1"/>
</dbReference>